<reference evidence="3" key="2">
    <citation type="submission" date="2023-06" db="EMBL/GenBank/DDBJ databases">
        <authorList>
            <consortium name="Lawrence Berkeley National Laboratory"/>
            <person name="Mondo S.J."/>
            <person name="Hensen N."/>
            <person name="Bonometti L."/>
            <person name="Westerberg I."/>
            <person name="Brannstrom I.O."/>
            <person name="Guillou S."/>
            <person name="Cros-Aarteil S."/>
            <person name="Calhoun S."/>
            <person name="Haridas S."/>
            <person name="Kuo A."/>
            <person name="Pangilinan J."/>
            <person name="Riley R."/>
            <person name="Labutti K."/>
            <person name="Andreopoulos B."/>
            <person name="Lipzen A."/>
            <person name="Chen C."/>
            <person name="Yanf M."/>
            <person name="Daum C."/>
            <person name="Ng V."/>
            <person name="Clum A."/>
            <person name="Steindorff A."/>
            <person name="Ohm R."/>
            <person name="Martin F."/>
            <person name="Silar P."/>
            <person name="Natvig D."/>
            <person name="Lalanne C."/>
            <person name="Gautier V."/>
            <person name="Ament-Velasquez S.L."/>
            <person name="Kruys A."/>
            <person name="Hutchinson M.I."/>
            <person name="Powell A.J."/>
            <person name="Barry K."/>
            <person name="Miller A.N."/>
            <person name="Grigoriev I.V."/>
            <person name="Debuchy R."/>
            <person name="Gladieux P."/>
            <person name="Thoren M.H."/>
            <person name="Johannesson H."/>
        </authorList>
    </citation>
    <scope>NUCLEOTIDE SEQUENCE</scope>
    <source>
        <strain evidence="3">CBS 626.80</strain>
    </source>
</reference>
<keyword evidence="1" id="KW-0732">Signal</keyword>
<gene>
    <name evidence="3" type="ORF">QBC32DRAFT_353212</name>
</gene>
<feature type="chain" id="PRO_5043045168" description="WD-like domain-containing protein" evidence="1">
    <location>
        <begin position="29"/>
        <end position="197"/>
    </location>
</feature>
<feature type="signal peptide" evidence="1">
    <location>
        <begin position="1"/>
        <end position="28"/>
    </location>
</feature>
<evidence type="ECO:0000256" key="1">
    <source>
        <dbReference type="SAM" id="SignalP"/>
    </source>
</evidence>
<accession>A0AAN6NL29</accession>
<organism evidence="3 4">
    <name type="scientific">Pseudoneurospora amorphoporcata</name>
    <dbReference type="NCBI Taxonomy" id="241081"/>
    <lineage>
        <taxon>Eukaryota</taxon>
        <taxon>Fungi</taxon>
        <taxon>Dikarya</taxon>
        <taxon>Ascomycota</taxon>
        <taxon>Pezizomycotina</taxon>
        <taxon>Sordariomycetes</taxon>
        <taxon>Sordariomycetidae</taxon>
        <taxon>Sordariales</taxon>
        <taxon>Sordariaceae</taxon>
        <taxon>Pseudoneurospora</taxon>
    </lineage>
</organism>
<reference evidence="3" key="1">
    <citation type="journal article" date="2023" name="Mol. Phylogenet. Evol.">
        <title>Genome-scale phylogeny and comparative genomics of the fungal order Sordariales.</title>
        <authorList>
            <person name="Hensen N."/>
            <person name="Bonometti L."/>
            <person name="Westerberg I."/>
            <person name="Brannstrom I.O."/>
            <person name="Guillou S."/>
            <person name="Cros-Aarteil S."/>
            <person name="Calhoun S."/>
            <person name="Haridas S."/>
            <person name="Kuo A."/>
            <person name="Mondo S."/>
            <person name="Pangilinan J."/>
            <person name="Riley R."/>
            <person name="LaButti K."/>
            <person name="Andreopoulos B."/>
            <person name="Lipzen A."/>
            <person name="Chen C."/>
            <person name="Yan M."/>
            <person name="Daum C."/>
            <person name="Ng V."/>
            <person name="Clum A."/>
            <person name="Steindorff A."/>
            <person name="Ohm R.A."/>
            <person name="Martin F."/>
            <person name="Silar P."/>
            <person name="Natvig D.O."/>
            <person name="Lalanne C."/>
            <person name="Gautier V."/>
            <person name="Ament-Velasquez S.L."/>
            <person name="Kruys A."/>
            <person name="Hutchinson M.I."/>
            <person name="Powell A.J."/>
            <person name="Barry K."/>
            <person name="Miller A.N."/>
            <person name="Grigoriev I.V."/>
            <person name="Debuchy R."/>
            <person name="Gladieux P."/>
            <person name="Hiltunen Thoren M."/>
            <person name="Johannesson H."/>
        </authorList>
    </citation>
    <scope>NUCLEOTIDE SEQUENCE</scope>
    <source>
        <strain evidence="3">CBS 626.80</strain>
    </source>
</reference>
<evidence type="ECO:0000259" key="2">
    <source>
        <dbReference type="Pfam" id="PF20493"/>
    </source>
</evidence>
<keyword evidence="4" id="KW-1185">Reference proteome</keyword>
<evidence type="ECO:0000313" key="4">
    <source>
        <dbReference type="Proteomes" id="UP001303222"/>
    </source>
</evidence>
<comment type="caution">
    <text evidence="3">The sequence shown here is derived from an EMBL/GenBank/DDBJ whole genome shotgun (WGS) entry which is preliminary data.</text>
</comment>
<dbReference type="Proteomes" id="UP001303222">
    <property type="component" value="Unassembled WGS sequence"/>
</dbReference>
<sequence length="197" mass="20871">MSIQIMCPQLLYPTILIAGAFLGALSTATPTSNSATDIDVPEGLKIMAVTESAGVQLVWYGDADSASTANSTSDLETPSLSRRCGSNMPKCYSSYQAYALTCEALLNGLLTSGSLLRTSPRSVCSTIGGYMGNRCCTSWADNLLNGHYYNLQNGAEAILNKCRTNEGWVSGKSYDTLLGSTCTTQCLSNRPNSCNNG</sequence>
<protein>
    <recommendedName>
        <fullName evidence="2">WD-like domain-containing protein</fullName>
    </recommendedName>
</protein>
<evidence type="ECO:0000313" key="3">
    <source>
        <dbReference type="EMBL" id="KAK3947827.1"/>
    </source>
</evidence>
<feature type="domain" description="WD-like" evidence="2">
    <location>
        <begin position="81"/>
        <end position="194"/>
    </location>
</feature>
<dbReference type="AlphaFoldDB" id="A0AAN6NL29"/>
<dbReference type="InterPro" id="IPR046925">
    <property type="entry name" value="WD-like_fungi"/>
</dbReference>
<name>A0AAN6NL29_9PEZI</name>
<dbReference type="Pfam" id="PF20493">
    <property type="entry name" value="WD-like_fungi"/>
    <property type="match status" value="1"/>
</dbReference>
<proteinExistence type="predicted"/>
<dbReference type="EMBL" id="MU859308">
    <property type="protein sequence ID" value="KAK3947827.1"/>
    <property type="molecule type" value="Genomic_DNA"/>
</dbReference>